<keyword evidence="2 5" id="KW-0805">Transcription regulation</keyword>
<evidence type="ECO:0000256" key="2">
    <source>
        <dbReference type="ARBA" id="ARBA00023015"/>
    </source>
</evidence>
<evidence type="ECO:0000313" key="9">
    <source>
        <dbReference type="Proteomes" id="UP000471031"/>
    </source>
</evidence>
<dbReference type="GO" id="GO:0045892">
    <property type="term" value="P:negative regulation of DNA-templated transcription"/>
    <property type="evidence" value="ECO:0007669"/>
    <property type="project" value="UniProtKB-UniRule"/>
</dbReference>
<comment type="caution">
    <text evidence="8">The sequence shown here is derived from an EMBL/GenBank/DDBJ whole genome shotgun (WGS) entry which is preliminary data.</text>
</comment>
<dbReference type="PANTHER" id="PTHR34824">
    <property type="entry name" value="HEAT-INDUCIBLE TRANSCRIPTION REPRESSOR HRCA"/>
    <property type="match status" value="1"/>
</dbReference>
<dbReference type="Gene3D" id="3.30.390.60">
    <property type="entry name" value="Heat-inducible transcription repressor hrca homolog, domain 3"/>
    <property type="match status" value="1"/>
</dbReference>
<proteinExistence type="inferred from homology"/>
<dbReference type="AlphaFoldDB" id="A0A845LN13"/>
<gene>
    <name evidence="5 8" type="primary">hrcA</name>
    <name evidence="8" type="ORF">GTO89_14675</name>
</gene>
<feature type="domain" description="Winged helix-turn-helix transcription repressor HrcA DNA-binding" evidence="7">
    <location>
        <begin position="6"/>
        <end position="58"/>
    </location>
</feature>
<dbReference type="PIRSF" id="PIRSF005485">
    <property type="entry name" value="HrcA"/>
    <property type="match status" value="1"/>
</dbReference>
<dbReference type="InterPro" id="IPR036390">
    <property type="entry name" value="WH_DNA-bd_sf"/>
</dbReference>
<evidence type="ECO:0000256" key="3">
    <source>
        <dbReference type="ARBA" id="ARBA00023016"/>
    </source>
</evidence>
<dbReference type="InterPro" id="IPR002571">
    <property type="entry name" value="HrcA"/>
</dbReference>
<dbReference type="SUPFAM" id="SSF46785">
    <property type="entry name" value="Winged helix' DNA-binding domain"/>
    <property type="match status" value="1"/>
</dbReference>
<organism evidence="8 9">
    <name type="scientific">Heliomicrobium gestii</name>
    <name type="common">Heliobacterium gestii</name>
    <dbReference type="NCBI Taxonomy" id="2699"/>
    <lineage>
        <taxon>Bacteria</taxon>
        <taxon>Bacillati</taxon>
        <taxon>Bacillota</taxon>
        <taxon>Clostridia</taxon>
        <taxon>Eubacteriales</taxon>
        <taxon>Heliobacteriaceae</taxon>
        <taxon>Heliomicrobium</taxon>
    </lineage>
</organism>
<evidence type="ECO:0000259" key="7">
    <source>
        <dbReference type="Pfam" id="PF03444"/>
    </source>
</evidence>
<dbReference type="RefSeq" id="WP_161262841.1">
    <property type="nucleotide sequence ID" value="NZ_JAFBDC010000014.1"/>
</dbReference>
<evidence type="ECO:0000256" key="4">
    <source>
        <dbReference type="ARBA" id="ARBA00023163"/>
    </source>
</evidence>
<dbReference type="InterPro" id="IPR036388">
    <property type="entry name" value="WH-like_DNA-bd_sf"/>
</dbReference>
<keyword evidence="1 5" id="KW-0678">Repressor</keyword>
<dbReference type="InterPro" id="IPR005104">
    <property type="entry name" value="WHTH_HrcA_DNA-bd"/>
</dbReference>
<dbReference type="Pfam" id="PF03444">
    <property type="entry name" value="WHD_HrcA"/>
    <property type="match status" value="1"/>
</dbReference>
<reference evidence="8 9" key="1">
    <citation type="submission" date="2020-01" db="EMBL/GenBank/DDBJ databases">
        <title>Whole genome sequence of Heliobacterium gestii DSM 11169.</title>
        <authorList>
            <person name="Kyndt J.A."/>
            <person name="Meyer T.E."/>
        </authorList>
    </citation>
    <scope>NUCLEOTIDE SEQUENCE [LARGE SCALE GENOMIC DNA]</scope>
    <source>
        <strain evidence="8 9">DSM 11169</strain>
    </source>
</reference>
<feature type="domain" description="Heat-inducible transcription repressor HrcA C-terminal" evidence="6">
    <location>
        <begin position="106"/>
        <end position="324"/>
    </location>
</feature>
<evidence type="ECO:0000256" key="5">
    <source>
        <dbReference type="HAMAP-Rule" id="MF_00081"/>
    </source>
</evidence>
<keyword evidence="3 5" id="KW-0346">Stress response</keyword>
<dbReference type="Gene3D" id="1.10.10.10">
    <property type="entry name" value="Winged helix-like DNA-binding domain superfamily/Winged helix DNA-binding domain"/>
    <property type="match status" value="1"/>
</dbReference>
<dbReference type="PANTHER" id="PTHR34824:SF1">
    <property type="entry name" value="HEAT-INDUCIBLE TRANSCRIPTION REPRESSOR HRCA"/>
    <property type="match status" value="1"/>
</dbReference>
<name>A0A845LN13_HELGE</name>
<evidence type="ECO:0000256" key="1">
    <source>
        <dbReference type="ARBA" id="ARBA00022491"/>
    </source>
</evidence>
<comment type="similarity">
    <text evidence="5">Belongs to the HrcA family.</text>
</comment>
<keyword evidence="4 5" id="KW-0804">Transcription</keyword>
<dbReference type="Gene3D" id="3.30.450.40">
    <property type="match status" value="1"/>
</dbReference>
<dbReference type="Pfam" id="PF01628">
    <property type="entry name" value="HrcA"/>
    <property type="match status" value="1"/>
</dbReference>
<comment type="function">
    <text evidence="5">Negative regulator of class I heat shock genes (grpE-dnaK-dnaJ and groELS operons). Prevents heat-shock induction of these operons.</text>
</comment>
<dbReference type="EMBL" id="WXEX01000014">
    <property type="protein sequence ID" value="MZP44276.1"/>
    <property type="molecule type" value="Genomic_DNA"/>
</dbReference>
<sequence length="344" mass="38791">MQMNDRKQKVLWAIIQDYVSTAEPVGSRTIARKYDLGVSPATIRNEMSDLEELGLIEQPYTSSGRIPSDYGYRYFVDCLMERETLNPEELQRVQQAMSERLQEVNSIMQQTTNLLAKLTNYTAVVLGPQVGKTTFQQIHFFPLMPTKAVVVVVTSAGVMENKLLDIPESMTPEDLQKVSALINERLQGLTMAQVRASLCLELNEALKKQKQVLSRSLELIDEALLGESEERVFLGGTMNIFKQPEFKDVEKLQTLLGILEQHHTVRELMHDNPEEGIHIKIGTENRHEGFRNCSMVTASYQLDGEVLGVIGLIGPTRMEYSKSIAVVEGLTEQLSAALKKMFNR</sequence>
<keyword evidence="9" id="KW-1185">Reference proteome</keyword>
<accession>A0A845LN13</accession>
<dbReference type="NCBIfam" id="TIGR00331">
    <property type="entry name" value="hrcA"/>
    <property type="match status" value="1"/>
</dbReference>
<dbReference type="HAMAP" id="MF_00081">
    <property type="entry name" value="HrcA"/>
    <property type="match status" value="1"/>
</dbReference>
<evidence type="ECO:0000259" key="6">
    <source>
        <dbReference type="Pfam" id="PF01628"/>
    </source>
</evidence>
<dbReference type="OrthoDB" id="9783139at2"/>
<dbReference type="InterPro" id="IPR029016">
    <property type="entry name" value="GAF-like_dom_sf"/>
</dbReference>
<dbReference type="Proteomes" id="UP000471031">
    <property type="component" value="Unassembled WGS sequence"/>
</dbReference>
<dbReference type="SUPFAM" id="SSF55781">
    <property type="entry name" value="GAF domain-like"/>
    <property type="match status" value="1"/>
</dbReference>
<evidence type="ECO:0000313" key="8">
    <source>
        <dbReference type="EMBL" id="MZP44276.1"/>
    </source>
</evidence>
<protein>
    <recommendedName>
        <fullName evidence="5">Heat-inducible transcription repressor HrcA</fullName>
    </recommendedName>
</protein>
<dbReference type="InterPro" id="IPR023120">
    <property type="entry name" value="WHTH_transcript_rep_HrcA_IDD"/>
</dbReference>
<dbReference type="GO" id="GO:0003677">
    <property type="term" value="F:DNA binding"/>
    <property type="evidence" value="ECO:0007669"/>
    <property type="project" value="InterPro"/>
</dbReference>
<dbReference type="InterPro" id="IPR021153">
    <property type="entry name" value="HrcA_C"/>
</dbReference>